<evidence type="ECO:0000256" key="1">
    <source>
        <dbReference type="SAM" id="MobiDB-lite"/>
    </source>
</evidence>
<protein>
    <submittedName>
        <fullName evidence="4">Uncharacterized protein</fullName>
    </submittedName>
</protein>
<gene>
    <name evidence="5" type="ORF">PF001_g12538</name>
    <name evidence="4" type="ORF">PF002_g4908</name>
    <name evidence="3" type="ORF">PF005_g4094</name>
    <name evidence="2" type="ORF">PF007_g4082</name>
</gene>
<dbReference type="Proteomes" id="UP000440367">
    <property type="component" value="Unassembled WGS sequence"/>
</dbReference>
<evidence type="ECO:0000313" key="9">
    <source>
        <dbReference type="Proteomes" id="UP000441208"/>
    </source>
</evidence>
<evidence type="ECO:0000313" key="3">
    <source>
        <dbReference type="EMBL" id="KAE9228907.1"/>
    </source>
</evidence>
<reference evidence="6 7" key="1">
    <citation type="submission" date="2018-08" db="EMBL/GenBank/DDBJ databases">
        <title>Genomic investigation of the strawberry pathogen Phytophthora fragariae indicates pathogenicity is determined by transcriptional variation in three key races.</title>
        <authorList>
            <person name="Adams T.M."/>
            <person name="Armitage A.D."/>
            <person name="Sobczyk M.K."/>
            <person name="Bates H.J."/>
            <person name="Dunwell J.M."/>
            <person name="Nellist C.F."/>
            <person name="Harrison R.J."/>
        </authorList>
    </citation>
    <scope>NUCLEOTIDE SEQUENCE [LARGE SCALE GENOMIC DNA]</scope>
    <source>
        <strain evidence="5 7">A4</strain>
        <strain evidence="4 8">BC-1</strain>
        <strain evidence="3 6">NOV-27</strain>
        <strain evidence="2 9">NOV-71</strain>
    </source>
</reference>
<dbReference type="EMBL" id="QXFZ01000127">
    <property type="protein sequence ID" value="KAE9131555.1"/>
    <property type="molecule type" value="Genomic_DNA"/>
</dbReference>
<evidence type="ECO:0000313" key="8">
    <source>
        <dbReference type="Proteomes" id="UP000440367"/>
    </source>
</evidence>
<evidence type="ECO:0000313" key="5">
    <source>
        <dbReference type="EMBL" id="KAE9305572.1"/>
    </source>
</evidence>
<evidence type="ECO:0000313" key="6">
    <source>
        <dbReference type="Proteomes" id="UP000433483"/>
    </source>
</evidence>
<sequence length="95" mass="9990">MVCSTASSNSIISGMDSLVERLVQRGKRRRQQQLDQQRFGLPRRTAWPSGRAATPAASGSSAAWALSLHSSANVDGSNASSISISSGMDIIAAWA</sequence>
<evidence type="ECO:0000313" key="2">
    <source>
        <dbReference type="EMBL" id="KAE9131555.1"/>
    </source>
</evidence>
<proteinExistence type="predicted"/>
<evidence type="ECO:0000313" key="7">
    <source>
        <dbReference type="Proteomes" id="UP000437068"/>
    </source>
</evidence>
<accession>A0A6A4A4E1</accession>
<dbReference type="EMBL" id="QXGD01000155">
    <property type="protein sequence ID" value="KAE9250211.1"/>
    <property type="molecule type" value="Genomic_DNA"/>
</dbReference>
<dbReference type="AlphaFoldDB" id="A0A6A4A4E1"/>
<dbReference type="Proteomes" id="UP000441208">
    <property type="component" value="Unassembled WGS sequence"/>
</dbReference>
<comment type="caution">
    <text evidence="4">The sequence shown here is derived from an EMBL/GenBank/DDBJ whole genome shotgun (WGS) entry which is preliminary data.</text>
</comment>
<dbReference type="EMBL" id="QXGE01000701">
    <property type="protein sequence ID" value="KAE9305572.1"/>
    <property type="molecule type" value="Genomic_DNA"/>
</dbReference>
<organism evidence="4 8">
    <name type="scientific">Phytophthora fragariae</name>
    <dbReference type="NCBI Taxonomy" id="53985"/>
    <lineage>
        <taxon>Eukaryota</taxon>
        <taxon>Sar</taxon>
        <taxon>Stramenopiles</taxon>
        <taxon>Oomycota</taxon>
        <taxon>Peronosporomycetes</taxon>
        <taxon>Peronosporales</taxon>
        <taxon>Peronosporaceae</taxon>
        <taxon>Phytophthora</taxon>
    </lineage>
</organism>
<keyword evidence="6" id="KW-1185">Reference proteome</keyword>
<dbReference type="Proteomes" id="UP000437068">
    <property type="component" value="Unassembled WGS sequence"/>
</dbReference>
<dbReference type="Proteomes" id="UP000433483">
    <property type="component" value="Unassembled WGS sequence"/>
</dbReference>
<feature type="region of interest" description="Disordered" evidence="1">
    <location>
        <begin position="24"/>
        <end position="56"/>
    </location>
</feature>
<evidence type="ECO:0000313" key="4">
    <source>
        <dbReference type="EMBL" id="KAE9250211.1"/>
    </source>
</evidence>
<name>A0A6A4A4E1_9STRA</name>
<dbReference type="EMBL" id="QXGB01000129">
    <property type="protein sequence ID" value="KAE9228907.1"/>
    <property type="molecule type" value="Genomic_DNA"/>
</dbReference>